<accession>A0AAE3KJX3</accession>
<evidence type="ECO:0000313" key="2">
    <source>
        <dbReference type="EMBL" id="MCP2726990.1"/>
    </source>
</evidence>
<comment type="caution">
    <text evidence="2">The sequence shown here is derived from an EMBL/GenBank/DDBJ whole genome shotgun (WGS) entry which is preliminary data.</text>
</comment>
<evidence type="ECO:0000256" key="1">
    <source>
        <dbReference type="SAM" id="MobiDB-lite"/>
    </source>
</evidence>
<feature type="region of interest" description="Disordered" evidence="1">
    <location>
        <begin position="103"/>
        <end position="140"/>
    </location>
</feature>
<keyword evidence="3" id="KW-1185">Reference proteome</keyword>
<feature type="compositionally biased region" description="Pro residues" evidence="1">
    <location>
        <begin position="109"/>
        <end position="136"/>
    </location>
</feature>
<sequence length="169" mass="18599">MNLLTDIALETDLPLKTVKLIFDLIEEKAKSLLQNSDEPFEFFGFTLSAKNYGQFERRKRNGEPNVIPAQRRIKVVVSEELTASIQNDEVKVVPLGDETPTKVWSTPASVPPILPKDQPTPPTPPAPATPPAPIPPGLNMTESSEIVNLLNTGWLPSAWKKTEGSRSMS</sequence>
<proteinExistence type="predicted"/>
<dbReference type="RefSeq" id="WP_254009806.1">
    <property type="nucleotide sequence ID" value="NZ_JAMZMM010000003.1"/>
</dbReference>
<gene>
    <name evidence="2" type="ORF">NJ959_00675</name>
</gene>
<dbReference type="GO" id="GO:0003677">
    <property type="term" value="F:DNA binding"/>
    <property type="evidence" value="ECO:0007669"/>
    <property type="project" value="UniProtKB-KW"/>
</dbReference>
<protein>
    <submittedName>
        <fullName evidence="2">HU family DNA-binding protein</fullName>
    </submittedName>
</protein>
<name>A0AAE3KJX3_9CYAN</name>
<dbReference type="EMBL" id="JAMZMM010000003">
    <property type="protein sequence ID" value="MCP2726990.1"/>
    <property type="molecule type" value="Genomic_DNA"/>
</dbReference>
<reference evidence="2" key="1">
    <citation type="submission" date="2022-06" db="EMBL/GenBank/DDBJ databases">
        <title>New cyanobacteria of genus Symplocastrum in benthos of Lake Baikal.</title>
        <authorList>
            <person name="Sorokovikova E."/>
            <person name="Tikhonova I."/>
            <person name="Krasnopeev A."/>
            <person name="Evseev P."/>
            <person name="Gladkikh A."/>
            <person name="Belykh O."/>
        </authorList>
    </citation>
    <scope>NUCLEOTIDE SEQUENCE</scope>
    <source>
        <strain evidence="2">BBK-W-15</strain>
    </source>
</reference>
<evidence type="ECO:0000313" key="3">
    <source>
        <dbReference type="Proteomes" id="UP001204953"/>
    </source>
</evidence>
<keyword evidence="2" id="KW-0238">DNA-binding</keyword>
<dbReference type="Proteomes" id="UP001204953">
    <property type="component" value="Unassembled WGS sequence"/>
</dbReference>
<organism evidence="2 3">
    <name type="scientific">Limnofasciculus baicalensis BBK-W-15</name>
    <dbReference type="NCBI Taxonomy" id="2699891"/>
    <lineage>
        <taxon>Bacteria</taxon>
        <taxon>Bacillati</taxon>
        <taxon>Cyanobacteriota</taxon>
        <taxon>Cyanophyceae</taxon>
        <taxon>Coleofasciculales</taxon>
        <taxon>Coleofasciculaceae</taxon>
        <taxon>Limnofasciculus</taxon>
        <taxon>Limnofasciculus baicalensis</taxon>
    </lineage>
</organism>
<dbReference type="AlphaFoldDB" id="A0AAE3KJX3"/>